<name>A0A8H7V0E3_9FUNG</name>
<dbReference type="PROSITE" id="PS50010">
    <property type="entry name" value="DH_2"/>
    <property type="match status" value="1"/>
</dbReference>
<protein>
    <recommendedName>
        <fullName evidence="1">DH domain-containing protein</fullName>
    </recommendedName>
</protein>
<comment type="caution">
    <text evidence="2">The sequence shown here is derived from an EMBL/GenBank/DDBJ whole genome shotgun (WGS) entry which is preliminary data.</text>
</comment>
<feature type="domain" description="DH" evidence="1">
    <location>
        <begin position="44"/>
        <end position="226"/>
    </location>
</feature>
<feature type="non-terminal residue" evidence="2">
    <location>
        <position position="1"/>
    </location>
</feature>
<dbReference type="Proteomes" id="UP000603453">
    <property type="component" value="Unassembled WGS sequence"/>
</dbReference>
<evidence type="ECO:0000259" key="1">
    <source>
        <dbReference type="PROSITE" id="PS50010"/>
    </source>
</evidence>
<dbReference type="InterPro" id="IPR035899">
    <property type="entry name" value="DBL_dom_sf"/>
</dbReference>
<dbReference type="SMART" id="SM00325">
    <property type="entry name" value="RhoGEF"/>
    <property type="match status" value="1"/>
</dbReference>
<proteinExistence type="predicted"/>
<reference evidence="2" key="1">
    <citation type="submission" date="2020-12" db="EMBL/GenBank/DDBJ databases">
        <title>Metabolic potential, ecology and presence of endohyphal bacteria is reflected in genomic diversity of Mucoromycotina.</title>
        <authorList>
            <person name="Muszewska A."/>
            <person name="Okrasinska A."/>
            <person name="Steczkiewicz K."/>
            <person name="Drgas O."/>
            <person name="Orlowska M."/>
            <person name="Perlinska-Lenart U."/>
            <person name="Aleksandrzak-Piekarczyk T."/>
            <person name="Szatraj K."/>
            <person name="Zielenkiewicz U."/>
            <person name="Pilsyk S."/>
            <person name="Malc E."/>
            <person name="Mieczkowski P."/>
            <person name="Kruszewska J.S."/>
            <person name="Biernat P."/>
            <person name="Pawlowska J."/>
        </authorList>
    </citation>
    <scope>NUCLEOTIDE SEQUENCE</scope>
    <source>
        <strain evidence="2">WA0000017839</strain>
    </source>
</reference>
<dbReference type="OrthoDB" id="660555at2759"/>
<evidence type="ECO:0000313" key="3">
    <source>
        <dbReference type="Proteomes" id="UP000603453"/>
    </source>
</evidence>
<dbReference type="Pfam" id="PF00621">
    <property type="entry name" value="RhoGEF"/>
    <property type="match status" value="1"/>
</dbReference>
<dbReference type="SUPFAM" id="SSF48065">
    <property type="entry name" value="DBL homology domain (DH-domain)"/>
    <property type="match status" value="1"/>
</dbReference>
<dbReference type="InterPro" id="IPR000219">
    <property type="entry name" value="DH_dom"/>
</dbReference>
<dbReference type="InterPro" id="IPR051092">
    <property type="entry name" value="FYVE_RhoGEF_PH"/>
</dbReference>
<dbReference type="GO" id="GO:0005085">
    <property type="term" value="F:guanyl-nucleotide exchange factor activity"/>
    <property type="evidence" value="ECO:0007669"/>
    <property type="project" value="InterPro"/>
</dbReference>
<accession>A0A8H7V0E3</accession>
<evidence type="ECO:0000313" key="2">
    <source>
        <dbReference type="EMBL" id="KAG2200842.1"/>
    </source>
</evidence>
<dbReference type="PANTHER" id="PTHR12673">
    <property type="entry name" value="FACIOGENITAL DYSPLASIA PROTEIN"/>
    <property type="match status" value="1"/>
</dbReference>
<dbReference type="GO" id="GO:0005737">
    <property type="term" value="C:cytoplasm"/>
    <property type="evidence" value="ECO:0007669"/>
    <property type="project" value="TreeGrafter"/>
</dbReference>
<dbReference type="Gene3D" id="2.30.29.30">
    <property type="entry name" value="Pleckstrin-homology domain (PH domain)/Phosphotyrosine-binding domain (PTB)"/>
    <property type="match status" value="1"/>
</dbReference>
<organism evidence="2 3">
    <name type="scientific">Mucor saturninus</name>
    <dbReference type="NCBI Taxonomy" id="64648"/>
    <lineage>
        <taxon>Eukaryota</taxon>
        <taxon>Fungi</taxon>
        <taxon>Fungi incertae sedis</taxon>
        <taxon>Mucoromycota</taxon>
        <taxon>Mucoromycotina</taxon>
        <taxon>Mucoromycetes</taxon>
        <taxon>Mucorales</taxon>
        <taxon>Mucorineae</taxon>
        <taxon>Mucoraceae</taxon>
        <taxon>Mucor</taxon>
    </lineage>
</organism>
<dbReference type="Gene3D" id="1.20.900.10">
    <property type="entry name" value="Dbl homology (DH) domain"/>
    <property type="match status" value="1"/>
</dbReference>
<dbReference type="AlphaFoldDB" id="A0A8H7V0E3"/>
<gene>
    <name evidence="2" type="ORF">INT47_001373</name>
</gene>
<keyword evidence="3" id="KW-1185">Reference proteome</keyword>
<sequence length="379" mass="44089">MQLDQFLNIIGSELHVDTLETCIRRQENTIIEKNERKFEQNDEKRQFRIQEFIKTEKSYVETLNTLVRYVVNPLKSTMQQKHCILNTFKCHKIFLNIDQILDVNQKFLSDLQQGNRAFGTVCKEHIANFECYRKYLLEQSEAQKLHAKEFKINQVYRRFISKAREQREFKRKRLQDILVEPVQRISRYAMMLRDILQLTPEDHSDFRGLNQACEKAKEIATMADDDQTRTATMFLSLYQSIKDSPVRDVSCSLINQKRSLIAHLDATEIHRVTNKPTRAVSLFLFTDKILVASKSCMDAKEIILDELLTSPSSTSTFSFPNTSSKNEKGLKFKGWADIESMSLVNGLTEDSLILSASKLQTSNMTSFEKYFSKGLRLFS</sequence>
<dbReference type="PANTHER" id="PTHR12673:SF159">
    <property type="entry name" value="LD03170P"/>
    <property type="match status" value="1"/>
</dbReference>
<dbReference type="EMBL" id="JAEPRD010000078">
    <property type="protein sequence ID" value="KAG2200842.1"/>
    <property type="molecule type" value="Genomic_DNA"/>
</dbReference>
<dbReference type="InterPro" id="IPR011993">
    <property type="entry name" value="PH-like_dom_sf"/>
</dbReference>